<keyword evidence="1" id="KW-1133">Transmembrane helix</keyword>
<protein>
    <submittedName>
        <fullName evidence="2">DUF1345 domain-containing protein</fullName>
    </submittedName>
</protein>
<proteinExistence type="predicted"/>
<feature type="transmembrane region" description="Helical" evidence="1">
    <location>
        <begin position="40"/>
        <end position="62"/>
    </location>
</feature>
<keyword evidence="1" id="KW-0472">Membrane</keyword>
<reference evidence="2 3" key="1">
    <citation type="journal article" date="2024" name="Fungal Genet. Biol.">
        <title>The porcine skin microbiome exhibits broad fungal antagonism.</title>
        <authorList>
            <person name="De La Cruz K.F."/>
            <person name="Townsend E.C."/>
            <person name="Alex Cheong J.Z."/>
            <person name="Salamzade R."/>
            <person name="Liu A."/>
            <person name="Sandstrom S."/>
            <person name="Davila E."/>
            <person name="Huang L."/>
            <person name="Xu K.H."/>
            <person name="Wu S.Y."/>
            <person name="Meudt J.J."/>
            <person name="Shanmuganayagam D."/>
            <person name="Gibson A.L.F."/>
            <person name="Kalan L.R."/>
        </authorList>
    </citation>
    <scope>NUCLEOTIDE SEQUENCE [LARGE SCALE GENOMIC DNA]</scope>
    <source>
        <strain evidence="2 3">LK2625</strain>
    </source>
</reference>
<keyword evidence="3" id="KW-1185">Reference proteome</keyword>
<dbReference type="EMBL" id="JAYWLU010000012">
    <property type="protein sequence ID" value="MEX3595333.1"/>
    <property type="molecule type" value="Genomic_DNA"/>
</dbReference>
<feature type="transmembrane region" description="Helical" evidence="1">
    <location>
        <begin position="190"/>
        <end position="211"/>
    </location>
</feature>
<feature type="transmembrane region" description="Helical" evidence="1">
    <location>
        <begin position="112"/>
        <end position="131"/>
    </location>
</feature>
<dbReference type="Proteomes" id="UP001558481">
    <property type="component" value="Unassembled WGS sequence"/>
</dbReference>
<feature type="transmembrane region" description="Helical" evidence="1">
    <location>
        <begin position="12"/>
        <end position="33"/>
    </location>
</feature>
<dbReference type="RefSeq" id="WP_129702444.1">
    <property type="nucleotide sequence ID" value="NZ_CAUREL010000007.1"/>
</dbReference>
<accession>A0ABV3V4J5</accession>
<gene>
    <name evidence="2" type="ORF">VVR66_11470</name>
</gene>
<dbReference type="InterPro" id="IPR009781">
    <property type="entry name" value="DUF1345"/>
</dbReference>
<sequence length="213" mass="22795">MATKFKKPPSGHLRLALAVLTGVIACLISTFFLTLPMSLLVGLVFMAGLFVVASVAVLWPMSSEGTRANANREDFNPLLEETLVVSVALIGLVGIVVILLRGHDQERTAAAALGLLGIFLSWAMLHLMYGARYANLYYAEPKGGIDFNSSDPPKYVDFLYMAFTLGMTYAVSDTNVSHTAIRSVVTRHALLSYIFGTVVLAAAINLVLGVVGG</sequence>
<dbReference type="PROSITE" id="PS51257">
    <property type="entry name" value="PROKAR_LIPOPROTEIN"/>
    <property type="match status" value="1"/>
</dbReference>
<evidence type="ECO:0000256" key="1">
    <source>
        <dbReference type="SAM" id="Phobius"/>
    </source>
</evidence>
<name>A0ABV3V4J5_9MICC</name>
<keyword evidence="1" id="KW-0812">Transmembrane</keyword>
<dbReference type="Pfam" id="PF07077">
    <property type="entry name" value="DUF1345"/>
    <property type="match status" value="1"/>
</dbReference>
<feature type="transmembrane region" description="Helical" evidence="1">
    <location>
        <begin position="82"/>
        <end position="100"/>
    </location>
</feature>
<organism evidence="2 3">
    <name type="scientific">Kocuria carniphila</name>
    <dbReference type="NCBI Taxonomy" id="262208"/>
    <lineage>
        <taxon>Bacteria</taxon>
        <taxon>Bacillati</taxon>
        <taxon>Actinomycetota</taxon>
        <taxon>Actinomycetes</taxon>
        <taxon>Micrococcales</taxon>
        <taxon>Micrococcaceae</taxon>
        <taxon>Kocuria</taxon>
    </lineage>
</organism>
<evidence type="ECO:0000313" key="2">
    <source>
        <dbReference type="EMBL" id="MEX3595333.1"/>
    </source>
</evidence>
<evidence type="ECO:0000313" key="3">
    <source>
        <dbReference type="Proteomes" id="UP001558481"/>
    </source>
</evidence>
<comment type="caution">
    <text evidence="2">The sequence shown here is derived from an EMBL/GenBank/DDBJ whole genome shotgun (WGS) entry which is preliminary data.</text>
</comment>